<keyword evidence="2" id="KW-1185">Reference proteome</keyword>
<organism evidence="1 2">
    <name type="scientific">Dunaliella salina</name>
    <name type="common">Green alga</name>
    <name type="synonym">Protococcus salinus</name>
    <dbReference type="NCBI Taxonomy" id="3046"/>
    <lineage>
        <taxon>Eukaryota</taxon>
        <taxon>Viridiplantae</taxon>
        <taxon>Chlorophyta</taxon>
        <taxon>core chlorophytes</taxon>
        <taxon>Chlorophyceae</taxon>
        <taxon>CS clade</taxon>
        <taxon>Chlamydomonadales</taxon>
        <taxon>Dunaliellaceae</taxon>
        <taxon>Dunaliella</taxon>
    </lineage>
</organism>
<protein>
    <recommendedName>
        <fullName evidence="3">Encoded protein</fullName>
    </recommendedName>
</protein>
<evidence type="ECO:0000313" key="1">
    <source>
        <dbReference type="EMBL" id="KAF5833883.1"/>
    </source>
</evidence>
<sequence length="148" mass="16517">MTVSDLRPLTSRAEAALPRLRRCSLGCAWLVCVRCLNKGTSKKGSIPSSLLMMIQVSGCARTGCGDLDKEESIPLALRTRRRAALFPCWWYCRPTAVPTGGGDMERMLRKWRSLPTQHGQRGLAAQLRSLRLRRQTEAASSRQDETKS</sequence>
<name>A0ABQ7GH03_DUNSA</name>
<dbReference type="Proteomes" id="UP000815325">
    <property type="component" value="Unassembled WGS sequence"/>
</dbReference>
<evidence type="ECO:0000313" key="2">
    <source>
        <dbReference type="Proteomes" id="UP000815325"/>
    </source>
</evidence>
<proteinExistence type="predicted"/>
<reference evidence="1" key="1">
    <citation type="submission" date="2017-08" db="EMBL/GenBank/DDBJ databases">
        <authorList>
            <person name="Polle J.E."/>
            <person name="Barry K."/>
            <person name="Cushman J."/>
            <person name="Schmutz J."/>
            <person name="Tran D."/>
            <person name="Hathwaick L.T."/>
            <person name="Yim W.C."/>
            <person name="Jenkins J."/>
            <person name="Mckie-Krisberg Z.M."/>
            <person name="Prochnik S."/>
            <person name="Lindquist E."/>
            <person name="Dockter R.B."/>
            <person name="Adam C."/>
            <person name="Molina H."/>
            <person name="Bunkerborg J."/>
            <person name="Jin E."/>
            <person name="Buchheim M."/>
            <person name="Magnuson J."/>
        </authorList>
    </citation>
    <scope>NUCLEOTIDE SEQUENCE</scope>
    <source>
        <strain evidence="1">CCAP 19/18</strain>
    </source>
</reference>
<comment type="caution">
    <text evidence="1">The sequence shown here is derived from an EMBL/GenBank/DDBJ whole genome shotgun (WGS) entry which is preliminary data.</text>
</comment>
<evidence type="ECO:0008006" key="3">
    <source>
        <dbReference type="Google" id="ProtNLM"/>
    </source>
</evidence>
<dbReference type="EMBL" id="MU069786">
    <property type="protein sequence ID" value="KAF5833883.1"/>
    <property type="molecule type" value="Genomic_DNA"/>
</dbReference>
<accession>A0ABQ7GH03</accession>
<gene>
    <name evidence="1" type="ORF">DUNSADRAFT_9678</name>
</gene>